<keyword evidence="1" id="KW-0540">Nuclease</keyword>
<keyword evidence="3" id="KW-0378">Hydrolase</keyword>
<gene>
    <name evidence="5" type="ORF">KL86DPRO_60043</name>
</gene>
<organism evidence="5">
    <name type="scientific">uncultured delta proteobacterium</name>
    <dbReference type="NCBI Taxonomy" id="34034"/>
    <lineage>
        <taxon>Bacteria</taxon>
        <taxon>Deltaproteobacteria</taxon>
        <taxon>environmental samples</taxon>
    </lineage>
</organism>
<dbReference type="AlphaFoldDB" id="A0A212KER5"/>
<dbReference type="PANTHER" id="PTHR12302">
    <property type="entry name" value="EBNA2 BINDING PROTEIN P100"/>
    <property type="match status" value="1"/>
</dbReference>
<evidence type="ECO:0000259" key="4">
    <source>
        <dbReference type="PROSITE" id="PS50830"/>
    </source>
</evidence>
<evidence type="ECO:0000256" key="3">
    <source>
        <dbReference type="ARBA" id="ARBA00022801"/>
    </source>
</evidence>
<dbReference type="GO" id="GO:0003676">
    <property type="term" value="F:nucleic acid binding"/>
    <property type="evidence" value="ECO:0007669"/>
    <property type="project" value="InterPro"/>
</dbReference>
<dbReference type="GO" id="GO:0004519">
    <property type="term" value="F:endonuclease activity"/>
    <property type="evidence" value="ECO:0007669"/>
    <property type="project" value="UniProtKB-KW"/>
</dbReference>
<protein>
    <submittedName>
        <fullName evidence="5">Nuclease (SNase domain-containing protein)</fullName>
    </submittedName>
</protein>
<reference evidence="5" key="1">
    <citation type="submission" date="2016-04" db="EMBL/GenBank/DDBJ databases">
        <authorList>
            <person name="Evans L.H."/>
            <person name="Alamgir A."/>
            <person name="Owens N."/>
            <person name="Weber N.D."/>
            <person name="Virtaneva K."/>
            <person name="Barbian K."/>
            <person name="Babar A."/>
            <person name="Rosenke K."/>
        </authorList>
    </citation>
    <scope>NUCLEOTIDE SEQUENCE</scope>
    <source>
        <strain evidence="5">86</strain>
    </source>
</reference>
<dbReference type="InterPro" id="IPR002071">
    <property type="entry name" value="Thermonucl_AS"/>
</dbReference>
<dbReference type="SUPFAM" id="SSF50199">
    <property type="entry name" value="Staphylococcal nuclease"/>
    <property type="match status" value="1"/>
</dbReference>
<dbReference type="Gene3D" id="2.40.50.90">
    <property type="match status" value="1"/>
</dbReference>
<dbReference type="GO" id="GO:0016787">
    <property type="term" value="F:hydrolase activity"/>
    <property type="evidence" value="ECO:0007669"/>
    <property type="project" value="UniProtKB-KW"/>
</dbReference>
<dbReference type="PROSITE" id="PS01123">
    <property type="entry name" value="TNASE_1"/>
    <property type="match status" value="1"/>
</dbReference>
<dbReference type="EMBL" id="FLUQ01000006">
    <property type="protein sequence ID" value="SBW10131.1"/>
    <property type="molecule type" value="Genomic_DNA"/>
</dbReference>
<evidence type="ECO:0000256" key="2">
    <source>
        <dbReference type="ARBA" id="ARBA00022759"/>
    </source>
</evidence>
<dbReference type="PANTHER" id="PTHR12302:SF3">
    <property type="entry name" value="SERINE_THREONINE-PROTEIN KINASE 31"/>
    <property type="match status" value="1"/>
</dbReference>
<keyword evidence="2" id="KW-0255">Endonuclease</keyword>
<evidence type="ECO:0000256" key="1">
    <source>
        <dbReference type="ARBA" id="ARBA00022722"/>
    </source>
</evidence>
<evidence type="ECO:0000313" key="5">
    <source>
        <dbReference type="EMBL" id="SBW10131.1"/>
    </source>
</evidence>
<feature type="domain" description="TNase-like" evidence="4">
    <location>
        <begin position="61"/>
        <end position="186"/>
    </location>
</feature>
<sequence length="202" mass="22767">MHLPERSFSFPLKSATVRMPLFPRQRGTSRRGAKKSALPRLFRRKLIMLVIGLAVTAAGFHFTTGRVIQVADGDTIVVHTGMGKTDRVRLYGIDAPESQQRGGDEATGFARGMLLFSPVSLSVIDTDQYGRSVALVRLEDGRIANAEMVRAGHAWVYRNFCREAFCAQWLALEHRARKQGLGLWRQGNPLPPWQWRKANPRR</sequence>
<dbReference type="SMART" id="SM00318">
    <property type="entry name" value="SNc"/>
    <property type="match status" value="1"/>
</dbReference>
<dbReference type="InterPro" id="IPR035437">
    <property type="entry name" value="SNase_OB-fold_sf"/>
</dbReference>
<name>A0A212KER5_9DELT</name>
<dbReference type="InterPro" id="IPR016071">
    <property type="entry name" value="Staphylococal_nuclease_OB-fold"/>
</dbReference>
<accession>A0A212KER5</accession>
<dbReference type="Pfam" id="PF00565">
    <property type="entry name" value="SNase"/>
    <property type="match status" value="1"/>
</dbReference>
<proteinExistence type="predicted"/>
<dbReference type="PROSITE" id="PS50830">
    <property type="entry name" value="TNASE_3"/>
    <property type="match status" value="1"/>
</dbReference>